<evidence type="ECO:0000313" key="6">
    <source>
        <dbReference type="Proteomes" id="UP001147653"/>
    </source>
</evidence>
<evidence type="ECO:0000256" key="3">
    <source>
        <dbReference type="ARBA" id="ARBA00023163"/>
    </source>
</evidence>
<dbReference type="AlphaFoldDB" id="A0A9X3S9Y4"/>
<dbReference type="PANTHER" id="PTHR43537:SF24">
    <property type="entry name" value="GLUCONATE OPERON TRANSCRIPTIONAL REPRESSOR"/>
    <property type="match status" value="1"/>
</dbReference>
<dbReference type="Proteomes" id="UP001147653">
    <property type="component" value="Unassembled WGS sequence"/>
</dbReference>
<dbReference type="Pfam" id="PF00392">
    <property type="entry name" value="GntR"/>
    <property type="match status" value="1"/>
</dbReference>
<feature type="domain" description="HTH gntR-type" evidence="4">
    <location>
        <begin position="14"/>
        <end position="84"/>
    </location>
</feature>
<dbReference type="PANTHER" id="PTHR43537">
    <property type="entry name" value="TRANSCRIPTIONAL REGULATOR, GNTR FAMILY"/>
    <property type="match status" value="1"/>
</dbReference>
<dbReference type="InterPro" id="IPR036390">
    <property type="entry name" value="WH_DNA-bd_sf"/>
</dbReference>
<sequence length="233" mass="24479">MIASDALFAPVISTTAFEETLERLSVAIKLGLLAPGARLPAERELCEQLGIARSTLRQALTALVQSGHLVAVRGRMGGTFVADAPPAPAPPSEAALAAWRGACDTRLAVELGVAMLAAERAERAQIDRLAALVAMMAAGLEDFAAYRYADVHFHIGLAEATGSPALVAAMTDSQGAMSDLVAQIPHPPEVLAWSNAQHARLVDCLEQRDGALAVRVMKDHLRGTEHVLAGLLP</sequence>
<keyword evidence="1" id="KW-0805">Transcription regulation</keyword>
<dbReference type="RefSeq" id="WP_270028318.1">
    <property type="nucleotide sequence ID" value="NZ_JAPDDP010000063.1"/>
</dbReference>
<keyword evidence="2" id="KW-0238">DNA-binding</keyword>
<dbReference type="InterPro" id="IPR011711">
    <property type="entry name" value="GntR_C"/>
</dbReference>
<gene>
    <name evidence="5" type="ORF">OJ997_26595</name>
</gene>
<dbReference type="InterPro" id="IPR036388">
    <property type="entry name" value="WH-like_DNA-bd_sf"/>
</dbReference>
<dbReference type="Pfam" id="PF07729">
    <property type="entry name" value="FCD"/>
    <property type="match status" value="1"/>
</dbReference>
<reference evidence="5" key="1">
    <citation type="submission" date="2022-10" db="EMBL/GenBank/DDBJ databases">
        <title>The WGS of Solirubrobacter phytolaccae KCTC 29190.</title>
        <authorList>
            <person name="Jiang Z."/>
        </authorList>
    </citation>
    <scope>NUCLEOTIDE SEQUENCE</scope>
    <source>
        <strain evidence="5">KCTC 29190</strain>
    </source>
</reference>
<dbReference type="EMBL" id="JAPDDP010000063">
    <property type="protein sequence ID" value="MDA0183904.1"/>
    <property type="molecule type" value="Genomic_DNA"/>
</dbReference>
<dbReference type="GO" id="GO:0003700">
    <property type="term" value="F:DNA-binding transcription factor activity"/>
    <property type="evidence" value="ECO:0007669"/>
    <property type="project" value="InterPro"/>
</dbReference>
<dbReference type="InterPro" id="IPR000524">
    <property type="entry name" value="Tscrpt_reg_HTH_GntR"/>
</dbReference>
<dbReference type="PROSITE" id="PS50949">
    <property type="entry name" value="HTH_GNTR"/>
    <property type="match status" value="1"/>
</dbReference>
<accession>A0A9X3S9Y4</accession>
<dbReference type="SMART" id="SM00345">
    <property type="entry name" value="HTH_GNTR"/>
    <property type="match status" value="1"/>
</dbReference>
<evidence type="ECO:0000256" key="1">
    <source>
        <dbReference type="ARBA" id="ARBA00023015"/>
    </source>
</evidence>
<dbReference type="CDD" id="cd07377">
    <property type="entry name" value="WHTH_GntR"/>
    <property type="match status" value="1"/>
</dbReference>
<proteinExistence type="predicted"/>
<organism evidence="5 6">
    <name type="scientific">Solirubrobacter phytolaccae</name>
    <dbReference type="NCBI Taxonomy" id="1404360"/>
    <lineage>
        <taxon>Bacteria</taxon>
        <taxon>Bacillati</taxon>
        <taxon>Actinomycetota</taxon>
        <taxon>Thermoleophilia</taxon>
        <taxon>Solirubrobacterales</taxon>
        <taxon>Solirubrobacteraceae</taxon>
        <taxon>Solirubrobacter</taxon>
    </lineage>
</organism>
<keyword evidence="6" id="KW-1185">Reference proteome</keyword>
<dbReference type="GO" id="GO:0003677">
    <property type="term" value="F:DNA binding"/>
    <property type="evidence" value="ECO:0007669"/>
    <property type="project" value="UniProtKB-KW"/>
</dbReference>
<dbReference type="Gene3D" id="1.20.120.530">
    <property type="entry name" value="GntR ligand-binding domain-like"/>
    <property type="match status" value="1"/>
</dbReference>
<evidence type="ECO:0000256" key="2">
    <source>
        <dbReference type="ARBA" id="ARBA00023125"/>
    </source>
</evidence>
<dbReference type="InterPro" id="IPR008920">
    <property type="entry name" value="TF_FadR/GntR_C"/>
</dbReference>
<dbReference type="SUPFAM" id="SSF48008">
    <property type="entry name" value="GntR ligand-binding domain-like"/>
    <property type="match status" value="1"/>
</dbReference>
<evidence type="ECO:0000313" key="5">
    <source>
        <dbReference type="EMBL" id="MDA0183904.1"/>
    </source>
</evidence>
<dbReference type="Gene3D" id="1.10.10.10">
    <property type="entry name" value="Winged helix-like DNA-binding domain superfamily/Winged helix DNA-binding domain"/>
    <property type="match status" value="1"/>
</dbReference>
<dbReference type="PRINTS" id="PR00035">
    <property type="entry name" value="HTHGNTR"/>
</dbReference>
<keyword evidence="3" id="KW-0804">Transcription</keyword>
<comment type="caution">
    <text evidence="5">The sequence shown here is derived from an EMBL/GenBank/DDBJ whole genome shotgun (WGS) entry which is preliminary data.</text>
</comment>
<evidence type="ECO:0000259" key="4">
    <source>
        <dbReference type="PROSITE" id="PS50949"/>
    </source>
</evidence>
<protein>
    <submittedName>
        <fullName evidence="5">FCD domain-containing protein</fullName>
    </submittedName>
</protein>
<dbReference type="SUPFAM" id="SSF46785">
    <property type="entry name" value="Winged helix' DNA-binding domain"/>
    <property type="match status" value="1"/>
</dbReference>
<name>A0A9X3S9Y4_9ACTN</name>
<dbReference type="SMART" id="SM00895">
    <property type="entry name" value="FCD"/>
    <property type="match status" value="1"/>
</dbReference>